<feature type="region of interest" description="Disordered" evidence="1">
    <location>
        <begin position="25"/>
        <end position="45"/>
    </location>
</feature>
<dbReference type="AlphaFoldDB" id="A0AA35XBN1"/>
<dbReference type="Proteomes" id="UP001174909">
    <property type="component" value="Unassembled WGS sequence"/>
</dbReference>
<reference evidence="3" key="1">
    <citation type="submission" date="2023-03" db="EMBL/GenBank/DDBJ databases">
        <authorList>
            <person name="Steffen K."/>
            <person name="Cardenas P."/>
        </authorList>
    </citation>
    <scope>NUCLEOTIDE SEQUENCE</scope>
</reference>
<feature type="region of interest" description="Disordered" evidence="1">
    <location>
        <begin position="451"/>
        <end position="509"/>
    </location>
</feature>
<name>A0AA35XBN1_GEOBA</name>
<comment type="caution">
    <text evidence="3">The sequence shown here is derived from an EMBL/GenBank/DDBJ whole genome shotgun (WGS) entry which is preliminary data.</text>
</comment>
<keyword evidence="4" id="KW-1185">Reference proteome</keyword>
<sequence length="509" mass="56654">MPPGYVDHVVDAQYPEYVVIEASPRETGEEVLPSPSPVPPPAEAAATSYHTHTPRHNLPITSTMFLDALMSSLSARTDDQRCLFTLCLLYALVQNKGVHRPLLEAFSLLPSPNEEDGLCYNSELVVLLLALLDTATASGNAVRLVTHRLTIMLLDKALWVPGLGFKLQDNHVALLESVYEAALLQLRFFYKGARDEIFLDMFEDEYRNEEAMEVHVQYLLQEGSMLLPPTDTPLTGIEFTRRLPCGETERARKAMRVFFATRRLCQRFRGQGENELPLTNPKNSATRDDIVDLNNCDLVSCSVTTGERSVSHFMVVTESEFLLVDPDKSKIGWGVVHFISFLQDVDVSTDPANSCALFITVHSHGGQSRRPALSAKFQFEDHIRCVAARQCLQRNRENLRLAKMTRIAKLLHLPVPEQSSDAASLGLVSMEQVSSVGSFLQLSASPRGDLLRSGLHQGLQEPSSPDNIPSQNIEMDQFLSRSSQSESLYEPKEKNAENTSCVGEDIQVI</sequence>
<dbReference type="PANTHER" id="PTHR21481:SF0">
    <property type="entry name" value="PROTEIN CLEC16A"/>
    <property type="match status" value="1"/>
</dbReference>
<dbReference type="PANTHER" id="PTHR21481">
    <property type="entry name" value="PROTEIN CLEC16A"/>
    <property type="match status" value="1"/>
</dbReference>
<dbReference type="GO" id="GO:0005770">
    <property type="term" value="C:late endosome"/>
    <property type="evidence" value="ECO:0007669"/>
    <property type="project" value="TreeGrafter"/>
</dbReference>
<feature type="compositionally biased region" description="Polar residues" evidence="1">
    <location>
        <begin position="460"/>
        <end position="487"/>
    </location>
</feature>
<dbReference type="Pfam" id="PF19439">
    <property type="entry name" value="CLEC16A_C"/>
    <property type="match status" value="1"/>
</dbReference>
<feature type="domain" description="CLEC16A/TT9 C-terminal" evidence="2">
    <location>
        <begin position="62"/>
        <end position="428"/>
    </location>
</feature>
<evidence type="ECO:0000256" key="1">
    <source>
        <dbReference type="SAM" id="MobiDB-lite"/>
    </source>
</evidence>
<dbReference type="InterPro" id="IPR045820">
    <property type="entry name" value="CLEC16A/TT9_C"/>
</dbReference>
<dbReference type="GO" id="GO:0007034">
    <property type="term" value="P:vacuolar transport"/>
    <property type="evidence" value="ECO:0007669"/>
    <property type="project" value="TreeGrafter"/>
</dbReference>
<accession>A0AA35XBN1</accession>
<evidence type="ECO:0000313" key="4">
    <source>
        <dbReference type="Proteomes" id="UP001174909"/>
    </source>
</evidence>
<dbReference type="GO" id="GO:0005794">
    <property type="term" value="C:Golgi apparatus"/>
    <property type="evidence" value="ECO:0007669"/>
    <property type="project" value="TreeGrafter"/>
</dbReference>
<evidence type="ECO:0000259" key="2">
    <source>
        <dbReference type="Pfam" id="PF19439"/>
    </source>
</evidence>
<evidence type="ECO:0000313" key="3">
    <source>
        <dbReference type="EMBL" id="CAI8045505.1"/>
    </source>
</evidence>
<dbReference type="GO" id="GO:1901096">
    <property type="term" value="P:regulation of autophagosome maturation"/>
    <property type="evidence" value="ECO:0007669"/>
    <property type="project" value="TreeGrafter"/>
</dbReference>
<gene>
    <name evidence="3" type="ORF">GBAR_LOCUS25175</name>
</gene>
<organism evidence="3 4">
    <name type="scientific">Geodia barretti</name>
    <name type="common">Barrett's horny sponge</name>
    <dbReference type="NCBI Taxonomy" id="519541"/>
    <lineage>
        <taxon>Eukaryota</taxon>
        <taxon>Metazoa</taxon>
        <taxon>Porifera</taxon>
        <taxon>Demospongiae</taxon>
        <taxon>Heteroscleromorpha</taxon>
        <taxon>Tetractinellida</taxon>
        <taxon>Astrophorina</taxon>
        <taxon>Geodiidae</taxon>
        <taxon>Geodia</taxon>
    </lineage>
</organism>
<proteinExistence type="predicted"/>
<dbReference type="InterPro" id="IPR039272">
    <property type="entry name" value="CLEC16A/TT9"/>
</dbReference>
<dbReference type="GO" id="GO:0016197">
    <property type="term" value="P:endosomal transport"/>
    <property type="evidence" value="ECO:0007669"/>
    <property type="project" value="TreeGrafter"/>
</dbReference>
<protein>
    <submittedName>
        <fullName evidence="3">Protein CLEC16A</fullName>
    </submittedName>
</protein>
<dbReference type="EMBL" id="CASHTH010003476">
    <property type="protein sequence ID" value="CAI8045505.1"/>
    <property type="molecule type" value="Genomic_DNA"/>
</dbReference>